<accession>A0A8J3ZFI8</accession>
<name>A0A8J3ZFI8_9ACTN</name>
<dbReference type="AlphaFoldDB" id="A0A8J3ZFI8"/>
<sequence length="135" mass="15360">MSTQSTTQDLSAIAKRYFAAWEAHDVDAIVALHTPDSQFQAHGRGTAVHGREALRREFAHVFELYPGFGFDERRLLFGPGHWVLDWTLTFQRPDEERRGVHCLDVVEVAPDGLVARKDTFFDFAELKAAFEGRAR</sequence>
<evidence type="ECO:0000313" key="3">
    <source>
        <dbReference type="Proteomes" id="UP000612585"/>
    </source>
</evidence>
<protein>
    <recommendedName>
        <fullName evidence="1">SnoaL-like domain-containing protein</fullName>
    </recommendedName>
</protein>
<dbReference type="RefSeq" id="WP_204007092.1">
    <property type="nucleotide sequence ID" value="NZ_BOPG01000071.1"/>
</dbReference>
<comment type="caution">
    <text evidence="2">The sequence shown here is derived from an EMBL/GenBank/DDBJ whole genome shotgun (WGS) entry which is preliminary data.</text>
</comment>
<proteinExistence type="predicted"/>
<feature type="domain" description="SnoaL-like" evidence="1">
    <location>
        <begin position="15"/>
        <end position="116"/>
    </location>
</feature>
<dbReference type="SUPFAM" id="SSF54427">
    <property type="entry name" value="NTF2-like"/>
    <property type="match status" value="1"/>
</dbReference>
<keyword evidence="3" id="KW-1185">Reference proteome</keyword>
<dbReference type="InterPro" id="IPR032710">
    <property type="entry name" value="NTF2-like_dom_sf"/>
</dbReference>
<organism evidence="2 3">
    <name type="scientific">Virgisporangium aurantiacum</name>
    <dbReference type="NCBI Taxonomy" id="175570"/>
    <lineage>
        <taxon>Bacteria</taxon>
        <taxon>Bacillati</taxon>
        <taxon>Actinomycetota</taxon>
        <taxon>Actinomycetes</taxon>
        <taxon>Micromonosporales</taxon>
        <taxon>Micromonosporaceae</taxon>
        <taxon>Virgisporangium</taxon>
    </lineage>
</organism>
<dbReference type="EMBL" id="BOPG01000071">
    <property type="protein sequence ID" value="GIJ61863.1"/>
    <property type="molecule type" value="Genomic_DNA"/>
</dbReference>
<gene>
    <name evidence="2" type="ORF">Vau01_093790</name>
</gene>
<evidence type="ECO:0000313" key="2">
    <source>
        <dbReference type="EMBL" id="GIJ61863.1"/>
    </source>
</evidence>
<dbReference type="Pfam" id="PF12680">
    <property type="entry name" value="SnoaL_2"/>
    <property type="match status" value="1"/>
</dbReference>
<dbReference type="Proteomes" id="UP000612585">
    <property type="component" value="Unassembled WGS sequence"/>
</dbReference>
<evidence type="ECO:0000259" key="1">
    <source>
        <dbReference type="Pfam" id="PF12680"/>
    </source>
</evidence>
<reference evidence="2" key="1">
    <citation type="submission" date="2021-01" db="EMBL/GenBank/DDBJ databases">
        <title>Whole genome shotgun sequence of Virgisporangium aurantiacum NBRC 16421.</title>
        <authorList>
            <person name="Komaki H."/>
            <person name="Tamura T."/>
        </authorList>
    </citation>
    <scope>NUCLEOTIDE SEQUENCE</scope>
    <source>
        <strain evidence="2">NBRC 16421</strain>
    </source>
</reference>
<dbReference type="InterPro" id="IPR037401">
    <property type="entry name" value="SnoaL-like"/>
</dbReference>
<dbReference type="Gene3D" id="3.10.450.50">
    <property type="match status" value="1"/>
</dbReference>